<dbReference type="EC" id="2.3.1.180" evidence="9"/>
<evidence type="ECO:0000313" key="13">
    <source>
        <dbReference type="Proteomes" id="UP001432099"/>
    </source>
</evidence>
<dbReference type="SUPFAM" id="SSF53901">
    <property type="entry name" value="Thiolase-like"/>
    <property type="match status" value="1"/>
</dbReference>
<dbReference type="Proteomes" id="UP001432099">
    <property type="component" value="Chromosome"/>
</dbReference>
<feature type="domain" description="Beta-ketoacyl-[acyl-carrier-protein] synthase III N-terminal" evidence="11">
    <location>
        <begin position="106"/>
        <end position="173"/>
    </location>
</feature>
<dbReference type="Pfam" id="PF08541">
    <property type="entry name" value="ACP_syn_III_C"/>
    <property type="match status" value="1"/>
</dbReference>
<keyword evidence="13" id="KW-1185">Reference proteome</keyword>
<keyword evidence="4 9" id="KW-0276">Fatty acid metabolism</keyword>
<dbReference type="CDD" id="cd00830">
    <property type="entry name" value="KAS_III"/>
    <property type="match status" value="1"/>
</dbReference>
<dbReference type="RefSeq" id="WP_262950341.1">
    <property type="nucleotide sequence ID" value="NZ_AP028127.1"/>
</dbReference>
<comment type="subunit">
    <text evidence="9">Homodimer.</text>
</comment>
<keyword evidence="7 9" id="KW-0511">Multifunctional enzyme</keyword>
<proteinExistence type="inferred from homology"/>
<dbReference type="NCBIfam" id="NF006829">
    <property type="entry name" value="PRK09352.1"/>
    <property type="match status" value="1"/>
</dbReference>
<evidence type="ECO:0000256" key="1">
    <source>
        <dbReference type="ARBA" id="ARBA00008642"/>
    </source>
</evidence>
<feature type="domain" description="Beta-ketoacyl-[acyl-carrier-protein] synthase III C-terminal" evidence="10">
    <location>
        <begin position="232"/>
        <end position="320"/>
    </location>
</feature>
<keyword evidence="8 9" id="KW-0012">Acyltransferase</keyword>
<comment type="subcellular location">
    <subcellularLocation>
        <location evidence="9">Cytoplasm</location>
    </subcellularLocation>
</comment>
<evidence type="ECO:0000313" key="12">
    <source>
        <dbReference type="EMBL" id="BEH90089.1"/>
    </source>
</evidence>
<evidence type="ECO:0000256" key="8">
    <source>
        <dbReference type="ARBA" id="ARBA00023315"/>
    </source>
</evidence>
<comment type="similarity">
    <text evidence="1 9">Belongs to the thiolase-like superfamily. FabH family.</text>
</comment>
<gene>
    <name evidence="9 12" type="primary">fabH</name>
    <name evidence="12" type="ORF">T23_01910</name>
</gene>
<dbReference type="Gene3D" id="3.40.47.10">
    <property type="match status" value="1"/>
</dbReference>
<comment type="domain">
    <text evidence="9">The last Arg residue of the ACP-binding site is essential for the weak association between ACP/AcpP and FabH.</text>
</comment>
<dbReference type="PANTHER" id="PTHR43091:SF1">
    <property type="entry name" value="BETA-KETOACYL-[ACYL-CARRIER-PROTEIN] SYNTHASE III, CHLOROPLASTIC"/>
    <property type="match status" value="1"/>
</dbReference>
<dbReference type="InterPro" id="IPR016039">
    <property type="entry name" value="Thiolase-like"/>
</dbReference>
<sequence>MGIKILGSGYCVPAAKLNNKQIESIVDTTDEWIFTRTGISNRYIATTEDTTDLAYGAAKGAIESAAIDFDEIGLIIVATFTPEQLTPSTACLIQARLGISQPVIAFDMNAACTGFVYALVTAEQFLKANPIKKALVIGAEVLSKIMDWNDRSTCVLFGDGAGAAVIEYDGTPSPSFYLNCKGDEEGVLGTSKFPVNNPLYQTEITPISFHMHGAAVFKFAVTAIKETIEKLLKENQLTLEDIDLIIPHQANKRIIDKVVKDLSASSEQFFLNVSEYGNTSAASIPIALNEAMNKQIVKSGDRVMLIGFGGGLTWGGCIVSI</sequence>
<evidence type="ECO:0000256" key="4">
    <source>
        <dbReference type="ARBA" id="ARBA00022832"/>
    </source>
</evidence>
<evidence type="ECO:0000259" key="10">
    <source>
        <dbReference type="Pfam" id="PF08541"/>
    </source>
</evidence>
<feature type="region of interest" description="ACP-binding" evidence="9">
    <location>
        <begin position="249"/>
        <end position="253"/>
    </location>
</feature>
<evidence type="ECO:0000256" key="5">
    <source>
        <dbReference type="ARBA" id="ARBA00023098"/>
    </source>
</evidence>
<name>A0ABN6Z8D2_9FIRM</name>
<feature type="active site" evidence="9">
    <location>
        <position position="248"/>
    </location>
</feature>
<dbReference type="NCBIfam" id="TIGR00747">
    <property type="entry name" value="fabH"/>
    <property type="match status" value="1"/>
</dbReference>
<feature type="active site" evidence="9">
    <location>
        <position position="278"/>
    </location>
</feature>
<organism evidence="12 13">
    <name type="scientific">Turicibacter faecis</name>
    <dbReference type="NCBI Taxonomy" id="2963365"/>
    <lineage>
        <taxon>Bacteria</taxon>
        <taxon>Bacillati</taxon>
        <taxon>Bacillota</taxon>
        <taxon>Erysipelotrichia</taxon>
        <taxon>Erysipelotrichales</taxon>
        <taxon>Turicibacteraceae</taxon>
        <taxon>Turicibacter</taxon>
    </lineage>
</organism>
<evidence type="ECO:0000256" key="7">
    <source>
        <dbReference type="ARBA" id="ARBA00023268"/>
    </source>
</evidence>
<comment type="pathway">
    <text evidence="9">Lipid metabolism; fatty acid biosynthesis.</text>
</comment>
<keyword evidence="2 9" id="KW-0444">Lipid biosynthesis</keyword>
<feature type="active site" evidence="9">
    <location>
        <position position="112"/>
    </location>
</feature>
<keyword evidence="3 9" id="KW-0808">Transferase</keyword>
<dbReference type="PANTHER" id="PTHR43091">
    <property type="entry name" value="3-OXOACYL-[ACYL-CARRIER-PROTEIN] SYNTHASE"/>
    <property type="match status" value="1"/>
</dbReference>
<comment type="catalytic activity">
    <reaction evidence="9">
        <text>malonyl-[ACP] + acetyl-CoA + H(+) = 3-oxobutanoyl-[ACP] + CO2 + CoA</text>
        <dbReference type="Rhea" id="RHEA:12080"/>
        <dbReference type="Rhea" id="RHEA-COMP:9623"/>
        <dbReference type="Rhea" id="RHEA-COMP:9625"/>
        <dbReference type="ChEBI" id="CHEBI:15378"/>
        <dbReference type="ChEBI" id="CHEBI:16526"/>
        <dbReference type="ChEBI" id="CHEBI:57287"/>
        <dbReference type="ChEBI" id="CHEBI:57288"/>
        <dbReference type="ChEBI" id="CHEBI:78449"/>
        <dbReference type="ChEBI" id="CHEBI:78450"/>
        <dbReference type="EC" id="2.3.1.180"/>
    </reaction>
</comment>
<keyword evidence="6 9" id="KW-0275">Fatty acid biosynthesis</keyword>
<reference evidence="12" key="1">
    <citation type="journal article" date="2024" name="Int. J. Syst. Evol. Microbiol.">
        <title>Turicibacter faecis sp. nov., isolated from faeces of heart failure mouse model.</title>
        <authorList>
            <person name="Imamura Y."/>
            <person name="Motooka D."/>
            <person name="Nakajima Y."/>
            <person name="Ito S."/>
            <person name="Kitakaze M."/>
            <person name="Iida T."/>
            <person name="Nakamura S."/>
        </authorList>
    </citation>
    <scope>NUCLEOTIDE SEQUENCE</scope>
    <source>
        <strain evidence="12">TC023</strain>
    </source>
</reference>
<keyword evidence="5 9" id="KW-0443">Lipid metabolism</keyword>
<dbReference type="InterPro" id="IPR004655">
    <property type="entry name" value="FabH"/>
</dbReference>
<evidence type="ECO:0000256" key="3">
    <source>
        <dbReference type="ARBA" id="ARBA00022679"/>
    </source>
</evidence>
<protein>
    <recommendedName>
        <fullName evidence="9">Beta-ketoacyl-[acyl-carrier-protein] synthase III</fullName>
        <shortName evidence="9">Beta-ketoacyl-ACP synthase III</shortName>
        <shortName evidence="9">KAS III</shortName>
        <ecNumber evidence="9">2.3.1.180</ecNumber>
    </recommendedName>
    <alternativeName>
        <fullName evidence="9">3-oxoacyl-[acyl-carrier-protein] synthase 3</fullName>
    </alternativeName>
    <alternativeName>
        <fullName evidence="9">3-oxoacyl-[acyl-carrier-protein] synthase III</fullName>
    </alternativeName>
</protein>
<dbReference type="InterPro" id="IPR013747">
    <property type="entry name" value="ACP_syn_III_C"/>
</dbReference>
<evidence type="ECO:0000259" key="11">
    <source>
        <dbReference type="Pfam" id="PF08545"/>
    </source>
</evidence>
<evidence type="ECO:0000256" key="2">
    <source>
        <dbReference type="ARBA" id="ARBA00022516"/>
    </source>
</evidence>
<accession>A0ABN6Z8D2</accession>
<comment type="function">
    <text evidence="9">Catalyzes the condensation reaction of fatty acid synthesis by the addition to an acyl acceptor of two carbons from malonyl-ACP. Catalyzes the first condensation reaction which initiates fatty acid synthesis and may therefore play a role in governing the total rate of fatty acid production. Possesses both acetoacetyl-ACP synthase and acetyl transacylase activities. Its substrate specificity determines the biosynthesis of branched-chain and/or straight-chain of fatty acids.</text>
</comment>
<evidence type="ECO:0000256" key="9">
    <source>
        <dbReference type="HAMAP-Rule" id="MF_01815"/>
    </source>
</evidence>
<dbReference type="Pfam" id="PF08545">
    <property type="entry name" value="ACP_syn_III"/>
    <property type="match status" value="1"/>
</dbReference>
<keyword evidence="9" id="KW-0963">Cytoplasm</keyword>
<evidence type="ECO:0000256" key="6">
    <source>
        <dbReference type="ARBA" id="ARBA00023160"/>
    </source>
</evidence>
<dbReference type="EMBL" id="AP028127">
    <property type="protein sequence ID" value="BEH90089.1"/>
    <property type="molecule type" value="Genomic_DNA"/>
</dbReference>
<dbReference type="HAMAP" id="MF_01815">
    <property type="entry name" value="FabH"/>
    <property type="match status" value="1"/>
</dbReference>
<dbReference type="InterPro" id="IPR013751">
    <property type="entry name" value="ACP_syn_III_N"/>
</dbReference>